<feature type="region of interest" description="Disordered" evidence="1">
    <location>
        <begin position="1"/>
        <end position="31"/>
    </location>
</feature>
<feature type="transmembrane region" description="Helical" evidence="2">
    <location>
        <begin position="44"/>
        <end position="63"/>
    </location>
</feature>
<gene>
    <name evidence="3" type="ORF">BAQU_0413</name>
</gene>
<dbReference type="RefSeq" id="WP_143241948.1">
    <property type="nucleotide sequence ID" value="NZ_JBDNOR010000002.1"/>
</dbReference>
<feature type="transmembrane region" description="Helical" evidence="2">
    <location>
        <begin position="308"/>
        <end position="325"/>
    </location>
</feature>
<evidence type="ECO:0000256" key="2">
    <source>
        <dbReference type="SAM" id="Phobius"/>
    </source>
</evidence>
<comment type="caution">
    <text evidence="3">The sequence shown here is derived from an EMBL/GenBank/DDBJ whole genome shotgun (WGS) entry which is preliminary data.</text>
</comment>
<dbReference type="InterPro" id="IPR018674">
    <property type="entry name" value="DUF2142_membrane"/>
</dbReference>
<accession>A0A261G8L2</accession>
<keyword evidence="2" id="KW-0812">Transmembrane</keyword>
<sequence length="487" mass="54179">MSNPQLGDNVSDVEADSSHEDDSAQSSGLNNGDFKPIQGHRYCVLPIVVFLILCLAQCSWFLVRLGPLTSPDPDMHGPAAYTLATGKIFSPTHKEFDGAGNQVLRQSLDGDERFLYLSGKTNVLDIGAIQLSIKGDASIQQQKLANSQPKVNVTIPDAHHANRANQYFPLLYAPQGTGLRIGLSIHLSPYASWQLARITNIITFIIIWGVAIWLIPRGKWVLVAIGSMPSIVYLLSSLMPDGLIIALCGLFTAMLIRTIVDNRHSSKLECVIYSLVLLYLLYGKIFYALPVLIIFALPHTLMNIKTKILTVFIPVTVFCVTFIPWELYFGGLLAIANVKSNLHDIVSDPTRIGSLTLHSIMQIPRMFIHQPIWFFPQFVLLLTVWLCCAINALVERSANSQKRVLFSQWLSRNRYCVTILMLSFSAVMCMYGFLALTWNDLGNNSITALGGFQLRYIYPLLPCCVFAFVPNTVVNKEREVNLIAANA</sequence>
<dbReference type="AlphaFoldDB" id="A0A261G8L2"/>
<feature type="transmembrane region" description="Helical" evidence="2">
    <location>
        <begin position="456"/>
        <end position="474"/>
    </location>
</feature>
<dbReference type="Pfam" id="PF09913">
    <property type="entry name" value="DUF2142"/>
    <property type="match status" value="1"/>
</dbReference>
<proteinExistence type="predicted"/>
<organism evidence="3 4">
    <name type="scientific">Bifidobacterium aquikefiri</name>
    <dbReference type="NCBI Taxonomy" id="1653207"/>
    <lineage>
        <taxon>Bacteria</taxon>
        <taxon>Bacillati</taxon>
        <taxon>Actinomycetota</taxon>
        <taxon>Actinomycetes</taxon>
        <taxon>Bifidobacteriales</taxon>
        <taxon>Bifidobacteriaceae</taxon>
        <taxon>Bifidobacterium</taxon>
    </lineage>
</organism>
<keyword evidence="2" id="KW-1133">Transmembrane helix</keyword>
<dbReference type="EMBL" id="MWXA01000003">
    <property type="protein sequence ID" value="OZG67769.1"/>
    <property type="molecule type" value="Genomic_DNA"/>
</dbReference>
<evidence type="ECO:0000313" key="4">
    <source>
        <dbReference type="Proteomes" id="UP000216451"/>
    </source>
</evidence>
<evidence type="ECO:0000313" key="3">
    <source>
        <dbReference type="EMBL" id="OZG67769.1"/>
    </source>
</evidence>
<reference evidence="3 4" key="1">
    <citation type="journal article" date="2017" name="BMC Genomics">
        <title>Comparative genomic and phylogenomic analyses of the Bifidobacteriaceae family.</title>
        <authorList>
            <person name="Lugli G.A."/>
            <person name="Milani C."/>
            <person name="Turroni F."/>
            <person name="Duranti S."/>
            <person name="Mancabelli L."/>
            <person name="Mangifesta M."/>
            <person name="Ferrario C."/>
            <person name="Modesto M."/>
            <person name="Mattarelli P."/>
            <person name="Jiri K."/>
            <person name="van Sinderen D."/>
            <person name="Ventura M."/>
        </authorList>
    </citation>
    <scope>NUCLEOTIDE SEQUENCE [LARGE SCALE GENOMIC DNA]</scope>
    <source>
        <strain evidence="3 4">LMG 28769</strain>
    </source>
</reference>
<keyword evidence="4" id="KW-1185">Reference proteome</keyword>
<name>A0A261G8L2_9BIFI</name>
<keyword evidence="2" id="KW-0472">Membrane</keyword>
<feature type="transmembrane region" description="Helical" evidence="2">
    <location>
        <begin position="272"/>
        <end position="296"/>
    </location>
</feature>
<protein>
    <submittedName>
        <fullName evidence="3">Uncharacterized protein</fullName>
    </submittedName>
</protein>
<evidence type="ECO:0000256" key="1">
    <source>
        <dbReference type="SAM" id="MobiDB-lite"/>
    </source>
</evidence>
<feature type="transmembrane region" description="Helical" evidence="2">
    <location>
        <begin position="195"/>
        <end position="214"/>
    </location>
</feature>
<feature type="transmembrane region" description="Helical" evidence="2">
    <location>
        <begin position="415"/>
        <end position="436"/>
    </location>
</feature>
<feature type="transmembrane region" description="Helical" evidence="2">
    <location>
        <begin position="372"/>
        <end position="394"/>
    </location>
</feature>
<dbReference type="Proteomes" id="UP000216451">
    <property type="component" value="Unassembled WGS sequence"/>
</dbReference>